<accession>A0A8X7QV09</accession>
<sequence length="299" mass="33089">MRETQINEIDIFSYGLVYVFDLSHPVNDESVSPSLVKWANSHPKHTFLQPVTIDATAVQVDNTIALSFYTTWMTILNRTHKSLSLSLCDASFSSNPSRLTSSPPPPSQSLLPLVTTTTTHSLVTTTIAIFPIRHLGGSTRGLMRRGDWRSLFCSITELPQTKLLKSATLDCSLLKVEAERTDPEAGGEEEVNKAEDLGGEGGSKTVVFLEDVRALVVTGLRRQRKKKIMTLRLRDVEETHGDLVSCLEHAASVAKTFSMSECVVVEIKEPKPVSAGNSIYNSGYGYWDRPAEFTLEDER</sequence>
<dbReference type="AlphaFoldDB" id="A0A8X7QV09"/>
<dbReference type="EMBL" id="JAAMPC010000012">
    <property type="protein sequence ID" value="KAG2277324.1"/>
    <property type="molecule type" value="Genomic_DNA"/>
</dbReference>
<reference evidence="1 2" key="1">
    <citation type="submission" date="2020-02" db="EMBL/GenBank/DDBJ databases">
        <authorList>
            <person name="Ma Q."/>
            <person name="Huang Y."/>
            <person name="Song X."/>
            <person name="Pei D."/>
        </authorList>
    </citation>
    <scope>NUCLEOTIDE SEQUENCE [LARGE SCALE GENOMIC DNA]</scope>
    <source>
        <strain evidence="1">Sxm20200214</strain>
        <tissue evidence="1">Leaf</tissue>
    </source>
</reference>
<organism evidence="1 2">
    <name type="scientific">Brassica carinata</name>
    <name type="common">Ethiopian mustard</name>
    <name type="synonym">Abyssinian cabbage</name>
    <dbReference type="NCBI Taxonomy" id="52824"/>
    <lineage>
        <taxon>Eukaryota</taxon>
        <taxon>Viridiplantae</taxon>
        <taxon>Streptophyta</taxon>
        <taxon>Embryophyta</taxon>
        <taxon>Tracheophyta</taxon>
        <taxon>Spermatophyta</taxon>
        <taxon>Magnoliopsida</taxon>
        <taxon>eudicotyledons</taxon>
        <taxon>Gunneridae</taxon>
        <taxon>Pentapetalae</taxon>
        <taxon>rosids</taxon>
        <taxon>malvids</taxon>
        <taxon>Brassicales</taxon>
        <taxon>Brassicaceae</taxon>
        <taxon>Brassiceae</taxon>
        <taxon>Brassica</taxon>
    </lineage>
</organism>
<evidence type="ECO:0000313" key="1">
    <source>
        <dbReference type="EMBL" id="KAG2277324.1"/>
    </source>
</evidence>
<dbReference type="Proteomes" id="UP000886595">
    <property type="component" value="Unassembled WGS sequence"/>
</dbReference>
<comment type="caution">
    <text evidence="1">The sequence shown here is derived from an EMBL/GenBank/DDBJ whole genome shotgun (WGS) entry which is preliminary data.</text>
</comment>
<evidence type="ECO:0000313" key="2">
    <source>
        <dbReference type="Proteomes" id="UP000886595"/>
    </source>
</evidence>
<keyword evidence="2" id="KW-1185">Reference proteome</keyword>
<dbReference type="OrthoDB" id="10566860at2759"/>
<gene>
    <name evidence="1" type="ORF">Bca52824_059879</name>
</gene>
<proteinExistence type="predicted"/>
<name>A0A8X7QV09_BRACI</name>
<protein>
    <submittedName>
        <fullName evidence="1">Uncharacterized protein</fullName>
    </submittedName>
</protein>